<feature type="region of interest" description="Disordered" evidence="1">
    <location>
        <begin position="142"/>
        <end position="162"/>
    </location>
</feature>
<dbReference type="STRING" id="1247936.BN2475_380149"/>
<accession>A0A1N7S6A2</accession>
<feature type="region of interest" description="Disordered" evidence="1">
    <location>
        <begin position="186"/>
        <end position="214"/>
    </location>
</feature>
<dbReference type="OrthoDB" id="9128660at2"/>
<sequence>MHSETRSDQPDFLRCRHCGVPLASRFSPCPSCHARPVGTFGAHAIRPPALNAPCDAPQAMPATLWPVRRSWRPTSRALVNRYEVIEECVARPSLYQRLRQPIALAASMLLATSAVYLGFIYRHDVRVGTPIAVSGKVQMQQAKPSMAASQKPARAATPQPSAELALRPAPLRSPLGTLPAAAPTISTNAALPARRRATPPATPGAMSASASVPADPADKLRADLSRHLNAARANLQRNNLSATRTRLAAAIAVQPDNRDAQHMRSALSTREQERDALLSLARGCSYVAHWACVSRNASDALQVDASSKEAQRLVTLAMQASELQQVAPPVEVQRVTPPVEQASDARNLMTHH</sequence>
<name>A0A1N7S6A2_9BURK</name>
<reference evidence="2 3" key="1">
    <citation type="submission" date="2016-12" db="EMBL/GenBank/DDBJ databases">
        <authorList>
            <person name="Song W.-J."/>
            <person name="Kurnit D.M."/>
        </authorList>
    </citation>
    <scope>NUCLEOTIDE SEQUENCE [LARGE SCALE GENOMIC DNA]</scope>
    <source>
        <strain evidence="2 3">STM7296</strain>
    </source>
</reference>
<organism evidence="2 3">
    <name type="scientific">Paraburkholderia ribeironis</name>
    <dbReference type="NCBI Taxonomy" id="1247936"/>
    <lineage>
        <taxon>Bacteria</taxon>
        <taxon>Pseudomonadati</taxon>
        <taxon>Pseudomonadota</taxon>
        <taxon>Betaproteobacteria</taxon>
        <taxon>Burkholderiales</taxon>
        <taxon>Burkholderiaceae</taxon>
        <taxon>Paraburkholderia</taxon>
    </lineage>
</organism>
<gene>
    <name evidence="2" type="ORF">BN2475_380149</name>
</gene>
<dbReference type="EMBL" id="CYGX02000038">
    <property type="protein sequence ID" value="SIT42898.1"/>
    <property type="molecule type" value="Genomic_DNA"/>
</dbReference>
<protein>
    <submittedName>
        <fullName evidence="2">Uncharacterized protein</fullName>
    </submittedName>
</protein>
<keyword evidence="3" id="KW-1185">Reference proteome</keyword>
<proteinExistence type="predicted"/>
<dbReference type="Proteomes" id="UP000187012">
    <property type="component" value="Unassembled WGS sequence"/>
</dbReference>
<evidence type="ECO:0000256" key="1">
    <source>
        <dbReference type="SAM" id="MobiDB-lite"/>
    </source>
</evidence>
<evidence type="ECO:0000313" key="3">
    <source>
        <dbReference type="Proteomes" id="UP000187012"/>
    </source>
</evidence>
<evidence type="ECO:0000313" key="2">
    <source>
        <dbReference type="EMBL" id="SIT42898.1"/>
    </source>
</evidence>
<dbReference type="AlphaFoldDB" id="A0A1N7S6A2"/>
<feature type="compositionally biased region" description="Low complexity" evidence="1">
    <location>
        <begin position="203"/>
        <end position="214"/>
    </location>
</feature>